<dbReference type="Proteomes" id="UP000663828">
    <property type="component" value="Unassembled WGS sequence"/>
</dbReference>
<gene>
    <name evidence="1" type="ORF">EDS130_LOCUS24173</name>
    <name evidence="2" type="ORF">XAT740_LOCUS41708</name>
</gene>
<comment type="caution">
    <text evidence="2">The sequence shown here is derived from an EMBL/GenBank/DDBJ whole genome shotgun (WGS) entry which is preliminary data.</text>
</comment>
<keyword evidence="3" id="KW-1185">Reference proteome</keyword>
<dbReference type="AlphaFoldDB" id="A0A815VMY4"/>
<reference evidence="2" key="1">
    <citation type="submission" date="2021-02" db="EMBL/GenBank/DDBJ databases">
        <authorList>
            <person name="Nowell W R."/>
        </authorList>
    </citation>
    <scope>NUCLEOTIDE SEQUENCE</scope>
</reference>
<evidence type="ECO:0000313" key="3">
    <source>
        <dbReference type="Proteomes" id="UP000663828"/>
    </source>
</evidence>
<dbReference type="EMBL" id="CAJNOJ010000136">
    <property type="protein sequence ID" value="CAF1179733.1"/>
    <property type="molecule type" value="Genomic_DNA"/>
</dbReference>
<evidence type="ECO:0000313" key="1">
    <source>
        <dbReference type="EMBL" id="CAF1179733.1"/>
    </source>
</evidence>
<dbReference type="EMBL" id="CAJNOR010004904">
    <property type="protein sequence ID" value="CAF1534346.1"/>
    <property type="molecule type" value="Genomic_DNA"/>
</dbReference>
<dbReference type="Proteomes" id="UP000663852">
    <property type="component" value="Unassembled WGS sequence"/>
</dbReference>
<dbReference type="OrthoDB" id="9986253at2759"/>
<accession>A0A815VMY4</accession>
<protein>
    <submittedName>
        <fullName evidence="2">Uncharacterized protein</fullName>
    </submittedName>
</protein>
<organism evidence="2 3">
    <name type="scientific">Adineta ricciae</name>
    <name type="common">Rotifer</name>
    <dbReference type="NCBI Taxonomy" id="249248"/>
    <lineage>
        <taxon>Eukaryota</taxon>
        <taxon>Metazoa</taxon>
        <taxon>Spiralia</taxon>
        <taxon>Gnathifera</taxon>
        <taxon>Rotifera</taxon>
        <taxon>Eurotatoria</taxon>
        <taxon>Bdelloidea</taxon>
        <taxon>Adinetida</taxon>
        <taxon>Adinetidae</taxon>
        <taxon>Adineta</taxon>
    </lineage>
</organism>
<name>A0A815VMY4_ADIRI</name>
<proteinExistence type="predicted"/>
<evidence type="ECO:0000313" key="2">
    <source>
        <dbReference type="EMBL" id="CAF1534346.1"/>
    </source>
</evidence>
<sequence>MPFAIKDALHYKRNDRQIREIHEREYSNYVKTLRQQQLFQQQTFSQIAPNHFQEIERSRVRYTVAKQTEYDRIGRENHLFLNRLHQASERTLIDHRNQNYLRNLSAFNCKRSQQRSHDYKRIYTDNQLLLHRLNTTPGRIANKEQCERDWKRHVDIMKKSCDYPENIDRFVTKMNKTEQNQICQYEKKRDAHWNRRHYVIESSTPLTATPLALLLNDS</sequence>